<feature type="transmembrane region" description="Helical" evidence="8">
    <location>
        <begin position="78"/>
        <end position="97"/>
    </location>
</feature>
<dbReference type="GO" id="GO:0005886">
    <property type="term" value="C:plasma membrane"/>
    <property type="evidence" value="ECO:0007669"/>
    <property type="project" value="UniProtKB-SubCell"/>
</dbReference>
<feature type="transmembrane region" description="Helical" evidence="8">
    <location>
        <begin position="164"/>
        <end position="184"/>
    </location>
</feature>
<evidence type="ECO:0000256" key="1">
    <source>
        <dbReference type="ARBA" id="ARBA00004651"/>
    </source>
</evidence>
<evidence type="ECO:0000313" key="9">
    <source>
        <dbReference type="EMBL" id="BCJ38476.1"/>
    </source>
</evidence>
<gene>
    <name evidence="9" type="ORF">Athai_59790</name>
</gene>
<feature type="transmembrane region" description="Helical" evidence="8">
    <location>
        <begin position="369"/>
        <end position="390"/>
    </location>
</feature>
<feature type="transmembrane region" description="Helical" evidence="8">
    <location>
        <begin position="640"/>
        <end position="662"/>
    </location>
</feature>
<proteinExistence type="inferred from homology"/>
<dbReference type="Proteomes" id="UP000611640">
    <property type="component" value="Chromosome"/>
</dbReference>
<accession>A0A7R7DVC1</accession>
<dbReference type="CDD" id="cd06550">
    <property type="entry name" value="TM_ABC_iron-siderophores_like"/>
    <property type="match status" value="2"/>
</dbReference>
<dbReference type="EMBL" id="AP023355">
    <property type="protein sequence ID" value="BCJ38476.1"/>
    <property type="molecule type" value="Genomic_DNA"/>
</dbReference>
<comment type="subcellular location">
    <subcellularLocation>
        <location evidence="1">Cell membrane</location>
        <topology evidence="1">Multi-pass membrane protein</topology>
    </subcellularLocation>
</comment>
<feature type="transmembrane region" description="Helical" evidence="8">
    <location>
        <begin position="452"/>
        <end position="471"/>
    </location>
</feature>
<evidence type="ECO:0000256" key="8">
    <source>
        <dbReference type="SAM" id="Phobius"/>
    </source>
</evidence>
<keyword evidence="5 8" id="KW-0812">Transmembrane</keyword>
<dbReference type="InterPro" id="IPR000522">
    <property type="entry name" value="ABC_transptr_permease_BtuC"/>
</dbReference>
<dbReference type="PANTHER" id="PTHR30472">
    <property type="entry name" value="FERRIC ENTEROBACTIN TRANSPORT SYSTEM PERMEASE PROTEIN"/>
    <property type="match status" value="1"/>
</dbReference>
<keyword evidence="3" id="KW-0813">Transport</keyword>
<evidence type="ECO:0000256" key="7">
    <source>
        <dbReference type="ARBA" id="ARBA00023136"/>
    </source>
</evidence>
<name>A0A7R7DVC1_9ACTN</name>
<comment type="similarity">
    <text evidence="2">Belongs to the binding-protein-dependent transport system permease family. FecCD subfamily.</text>
</comment>
<protein>
    <submittedName>
        <fullName evidence="9">Iron-hydroxamate transporter permease subunit</fullName>
    </submittedName>
</protein>
<keyword evidence="4" id="KW-1003">Cell membrane</keyword>
<sequence length="693" mass="68771">MTAAIATPPAVRRPVPPAGRYRIAIVAAVGVVLLVALAIVHLGQGSAGIGLSRLLSLAAGHTDPDALAVLRGSRLPRLTAGLVTGLALGISGALIQGATRNPLAAPDTLGVNAGGYLAVSICTLSGVQLGILPSAAVAFAGGLVAAGLVQLLTAGGPVAPGRMLLAGTAVAMAGSSAATVLLILHAQRAQGLFFWGNGSLLETGLTRPLLLGLIVLLAAAVTPLLARPLDLLALGDDTAEALGLRVGRIRLSAFALAVLFSAVSVALTGPIGFVGLVAPVVVRLFGVRRHAALLPIAGVYGAVFVLGADVVARALLAASGASSYEIPAGVVTALVGGPIFVYLARRVPTGDADTGAAVTVSAPRSRRRYALIVAGGVVALALAVLAGLAVGDVHLSVGKLLAATVGQSDALSNGIVAFRAPRIVAAALAGACLAGAGVAIQSVVRNPLAEPSLLGVTGGSAIGAVALITLVPTAPRWGIPAAALVGGVLALGLVMLLATRRRTKVADPTRVVLVGIGLAAATSALVQVLSLRAQLQLAAALTWLAGSTYARSASDLTWFVLPALVLAALIAASRVLDLLGLGDDLPRALGLPTGRARLAVLLGGAVLAAGTAAVVGTVGFVGLIAPHLARRLVGSAHRRLLPVAALLGAVLVVGADALGRYVLAPNEIPVGIVTALAGAPYLIWLLRRQRRAS</sequence>
<evidence type="ECO:0000256" key="2">
    <source>
        <dbReference type="ARBA" id="ARBA00007935"/>
    </source>
</evidence>
<feature type="transmembrane region" description="Helical" evidence="8">
    <location>
        <begin position="477"/>
        <end position="499"/>
    </location>
</feature>
<dbReference type="GO" id="GO:0022857">
    <property type="term" value="F:transmembrane transporter activity"/>
    <property type="evidence" value="ECO:0007669"/>
    <property type="project" value="InterPro"/>
</dbReference>
<organism evidence="9 10">
    <name type="scientific">Actinocatenispora thailandica</name>
    <dbReference type="NCBI Taxonomy" id="227318"/>
    <lineage>
        <taxon>Bacteria</taxon>
        <taxon>Bacillati</taxon>
        <taxon>Actinomycetota</taxon>
        <taxon>Actinomycetes</taxon>
        <taxon>Micromonosporales</taxon>
        <taxon>Micromonosporaceae</taxon>
        <taxon>Actinocatenispora</taxon>
    </lineage>
</organism>
<evidence type="ECO:0000256" key="4">
    <source>
        <dbReference type="ARBA" id="ARBA00022475"/>
    </source>
</evidence>
<evidence type="ECO:0000256" key="3">
    <source>
        <dbReference type="ARBA" id="ARBA00022448"/>
    </source>
</evidence>
<reference evidence="9 10" key="1">
    <citation type="submission" date="2020-08" db="EMBL/GenBank/DDBJ databases">
        <title>Whole genome shotgun sequence of Actinocatenispora thailandica NBRC 105041.</title>
        <authorList>
            <person name="Komaki H."/>
            <person name="Tamura T."/>
        </authorList>
    </citation>
    <scope>NUCLEOTIDE SEQUENCE [LARGE SCALE GENOMIC DNA]</scope>
    <source>
        <strain evidence="9 10">NBRC 105041</strain>
    </source>
</reference>
<keyword evidence="7 8" id="KW-0472">Membrane</keyword>
<feature type="transmembrane region" description="Helical" evidence="8">
    <location>
        <begin position="205"/>
        <end position="226"/>
    </location>
</feature>
<keyword evidence="10" id="KW-1185">Reference proteome</keyword>
<evidence type="ECO:0000313" key="10">
    <source>
        <dbReference type="Proteomes" id="UP000611640"/>
    </source>
</evidence>
<feature type="transmembrane region" description="Helical" evidence="8">
    <location>
        <begin position="293"/>
        <end position="314"/>
    </location>
</feature>
<dbReference type="RefSeq" id="WP_203964503.1">
    <property type="nucleotide sequence ID" value="NZ_AP023355.1"/>
</dbReference>
<feature type="transmembrane region" description="Helical" evidence="8">
    <location>
        <begin position="423"/>
        <end position="440"/>
    </location>
</feature>
<feature type="transmembrane region" description="Helical" evidence="8">
    <location>
        <begin position="558"/>
        <end position="576"/>
    </location>
</feature>
<feature type="transmembrane region" description="Helical" evidence="8">
    <location>
        <begin position="511"/>
        <end position="529"/>
    </location>
</feature>
<feature type="transmembrane region" description="Helical" evidence="8">
    <location>
        <begin position="253"/>
        <end position="281"/>
    </location>
</feature>
<dbReference type="InterPro" id="IPR037294">
    <property type="entry name" value="ABC_BtuC-like"/>
</dbReference>
<feature type="transmembrane region" description="Helical" evidence="8">
    <location>
        <begin position="535"/>
        <end position="551"/>
    </location>
</feature>
<dbReference type="Gene3D" id="1.10.3470.10">
    <property type="entry name" value="ABC transporter involved in vitamin B12 uptake, BtuC"/>
    <property type="match status" value="2"/>
</dbReference>
<dbReference type="AlphaFoldDB" id="A0A7R7DVC1"/>
<dbReference type="KEGG" id="atl:Athai_59790"/>
<dbReference type="SUPFAM" id="SSF81345">
    <property type="entry name" value="ABC transporter involved in vitamin B12 uptake, BtuC"/>
    <property type="match status" value="2"/>
</dbReference>
<feature type="transmembrane region" description="Helical" evidence="8">
    <location>
        <begin position="21"/>
        <end position="43"/>
    </location>
</feature>
<dbReference type="Pfam" id="PF01032">
    <property type="entry name" value="FecCD"/>
    <property type="match status" value="2"/>
</dbReference>
<keyword evidence="6 8" id="KW-1133">Transmembrane helix</keyword>
<feature type="transmembrane region" description="Helical" evidence="8">
    <location>
        <begin position="134"/>
        <end position="152"/>
    </location>
</feature>
<dbReference type="PANTHER" id="PTHR30472:SF37">
    <property type="entry name" value="FE(3+) DICITRATE TRANSPORT SYSTEM PERMEASE PROTEIN FECD-RELATED"/>
    <property type="match status" value="1"/>
</dbReference>
<feature type="transmembrane region" description="Helical" evidence="8">
    <location>
        <begin position="668"/>
        <end position="686"/>
    </location>
</feature>
<evidence type="ECO:0000256" key="5">
    <source>
        <dbReference type="ARBA" id="ARBA00022692"/>
    </source>
</evidence>
<feature type="transmembrane region" description="Helical" evidence="8">
    <location>
        <begin position="326"/>
        <end position="344"/>
    </location>
</feature>
<evidence type="ECO:0000256" key="6">
    <source>
        <dbReference type="ARBA" id="ARBA00022989"/>
    </source>
</evidence>
<dbReference type="GO" id="GO:0033214">
    <property type="term" value="P:siderophore-iron import into cell"/>
    <property type="evidence" value="ECO:0007669"/>
    <property type="project" value="TreeGrafter"/>
</dbReference>
<feature type="transmembrane region" description="Helical" evidence="8">
    <location>
        <begin position="596"/>
        <end position="628"/>
    </location>
</feature>